<protein>
    <submittedName>
        <fullName evidence="1">ORF34</fullName>
    </submittedName>
</protein>
<proteinExistence type="predicted"/>
<evidence type="ECO:0000313" key="2">
    <source>
        <dbReference type="Proteomes" id="UP000121539"/>
    </source>
</evidence>
<dbReference type="Proteomes" id="UP000121539">
    <property type="component" value="Segment"/>
</dbReference>
<dbReference type="EMBL" id="KJ705001">
    <property type="protein sequence ID" value="AIB03187.1"/>
    <property type="molecule type" value="Genomic_DNA"/>
</dbReference>
<dbReference type="Pfam" id="PF03038">
    <property type="entry name" value="Herpes_UL95"/>
    <property type="match status" value="1"/>
</dbReference>
<reference evidence="1 2" key="1">
    <citation type="journal article" date="2014" name="J. Gen. Virol.">
        <title>Novel gammaherpesvirus functions encoded by bovine herpesvirus 6 (bovine lymphotropic virus).</title>
        <authorList>
            <person name="Jia J."/>
            <person name="Delhon G."/>
            <person name="Tulman E.R."/>
            <person name="Diel D.G."/>
            <person name="Osorio F.A."/>
            <person name="Wen X."/>
            <person name="Kutish G.F."/>
            <person name="Rock D.L."/>
        </authorList>
    </citation>
    <scope>NUCLEOTIDE SEQUENCE [LARGE SCALE GENOMIC DNA]</scope>
    <source>
        <strain evidence="1">Pennsylvania 47</strain>
    </source>
</reference>
<keyword evidence="2" id="KW-1185">Reference proteome</keyword>
<evidence type="ECO:0000313" key="1">
    <source>
        <dbReference type="EMBL" id="AIB03187.1"/>
    </source>
</evidence>
<dbReference type="KEGG" id="vg:19620166"/>
<dbReference type="GeneID" id="19620166"/>
<dbReference type="RefSeq" id="YP_009042012.1">
    <property type="nucleotide sequence ID" value="NC_024303.1"/>
</dbReference>
<sequence>MLNLAKLHCDGDPELTRKYRKGVELALKLAESAPGQFKLIESPVNSFLIVANLLAEETRPWGSVVEQDGLDFSSVSMPRLETLDRLVQYAPKAKRRQKVTAGNNEHCMEAYIAYDFQDWIRALSLNKDELINEALELLSSPKNWSFCCPTDPLPWLWLLFQGPLSHCEEVHCIYYKFLNKPGPVLFPPVLYQPKAGIMSFMSHVCKYVKHLYGEADVKKYAQHIYVPFDPERLIQVSSGINEFPPGQVFCQKSCLLCLLHRQNLTSFHSASEKARGCIILKGAEQHINNSVGRTRCLDTGDTILWPAYNIESLINYLSKNDTKDSH</sequence>
<dbReference type="OrthoDB" id="9587at10239"/>
<gene>
    <name evidence="1" type="ORF">BoHV6ORF34</name>
</gene>
<name>A0A060CU12_9GAMA</name>
<dbReference type="InterPro" id="IPR004280">
    <property type="entry name" value="Herpes_UL95"/>
</dbReference>
<accession>A0A060CU12</accession>
<organism evidence="1 2">
    <name type="scientific">Bovine gammaherpesvirus 6</name>
    <dbReference type="NCBI Taxonomy" id="1504288"/>
    <lineage>
        <taxon>Viruses</taxon>
        <taxon>Duplodnaviria</taxon>
        <taxon>Heunggongvirae</taxon>
        <taxon>Peploviricota</taxon>
        <taxon>Herviviricetes</taxon>
        <taxon>Herpesvirales</taxon>
        <taxon>Orthoherpesviridae</taxon>
        <taxon>Gammaherpesvirinae</taxon>
        <taxon>Macavirus</taxon>
        <taxon>Macavirus bovinegamma6</taxon>
    </lineage>
</organism>